<dbReference type="SUPFAM" id="SSF81383">
    <property type="entry name" value="F-box domain"/>
    <property type="match status" value="1"/>
</dbReference>
<dbReference type="EMBL" id="WHUW01000013">
    <property type="protein sequence ID" value="KAF8439919.1"/>
    <property type="molecule type" value="Genomic_DNA"/>
</dbReference>
<dbReference type="CDD" id="cd09917">
    <property type="entry name" value="F-box_SF"/>
    <property type="match status" value="1"/>
</dbReference>
<gene>
    <name evidence="2" type="ORF">L210DRAFT_3541136</name>
</gene>
<dbReference type="Gene3D" id="1.20.1280.50">
    <property type="match status" value="1"/>
</dbReference>
<comment type="caution">
    <text evidence="2">The sequence shown here is derived from an EMBL/GenBank/DDBJ whole genome shotgun (WGS) entry which is preliminary data.</text>
</comment>
<protein>
    <recommendedName>
        <fullName evidence="1">F-box domain-containing protein</fullName>
    </recommendedName>
</protein>
<keyword evidence="3" id="KW-1185">Reference proteome</keyword>
<accession>A0AAD4BTQ3</accession>
<dbReference type="PROSITE" id="PS50181">
    <property type="entry name" value="FBOX"/>
    <property type="match status" value="1"/>
</dbReference>
<reference evidence="2" key="2">
    <citation type="journal article" date="2020" name="Nat. Commun.">
        <title>Large-scale genome sequencing of mycorrhizal fungi provides insights into the early evolution of symbiotic traits.</title>
        <authorList>
            <person name="Miyauchi S."/>
            <person name="Kiss E."/>
            <person name="Kuo A."/>
            <person name="Drula E."/>
            <person name="Kohler A."/>
            <person name="Sanchez-Garcia M."/>
            <person name="Morin E."/>
            <person name="Andreopoulos B."/>
            <person name="Barry K.W."/>
            <person name="Bonito G."/>
            <person name="Buee M."/>
            <person name="Carver A."/>
            <person name="Chen C."/>
            <person name="Cichocki N."/>
            <person name="Clum A."/>
            <person name="Culley D."/>
            <person name="Crous P.W."/>
            <person name="Fauchery L."/>
            <person name="Girlanda M."/>
            <person name="Hayes R.D."/>
            <person name="Keri Z."/>
            <person name="LaButti K."/>
            <person name="Lipzen A."/>
            <person name="Lombard V."/>
            <person name="Magnuson J."/>
            <person name="Maillard F."/>
            <person name="Murat C."/>
            <person name="Nolan M."/>
            <person name="Ohm R.A."/>
            <person name="Pangilinan J."/>
            <person name="Pereira M.F."/>
            <person name="Perotto S."/>
            <person name="Peter M."/>
            <person name="Pfister S."/>
            <person name="Riley R."/>
            <person name="Sitrit Y."/>
            <person name="Stielow J.B."/>
            <person name="Szollosi G."/>
            <person name="Zifcakova L."/>
            <person name="Stursova M."/>
            <person name="Spatafora J.W."/>
            <person name="Tedersoo L."/>
            <person name="Vaario L.M."/>
            <person name="Yamada A."/>
            <person name="Yan M."/>
            <person name="Wang P."/>
            <person name="Xu J."/>
            <person name="Bruns T."/>
            <person name="Baldrian P."/>
            <person name="Vilgalys R."/>
            <person name="Dunand C."/>
            <person name="Henrissat B."/>
            <person name="Grigoriev I.V."/>
            <person name="Hibbett D."/>
            <person name="Nagy L.G."/>
            <person name="Martin F.M."/>
        </authorList>
    </citation>
    <scope>NUCLEOTIDE SEQUENCE</scope>
    <source>
        <strain evidence="2">BED1</strain>
    </source>
</reference>
<reference evidence="2" key="1">
    <citation type="submission" date="2019-10" db="EMBL/GenBank/DDBJ databases">
        <authorList>
            <consortium name="DOE Joint Genome Institute"/>
            <person name="Kuo A."/>
            <person name="Miyauchi S."/>
            <person name="Kiss E."/>
            <person name="Drula E."/>
            <person name="Kohler A."/>
            <person name="Sanchez-Garcia M."/>
            <person name="Andreopoulos B."/>
            <person name="Barry K.W."/>
            <person name="Bonito G."/>
            <person name="Buee M."/>
            <person name="Carver A."/>
            <person name="Chen C."/>
            <person name="Cichocki N."/>
            <person name="Clum A."/>
            <person name="Culley D."/>
            <person name="Crous P.W."/>
            <person name="Fauchery L."/>
            <person name="Girlanda M."/>
            <person name="Hayes R."/>
            <person name="Keri Z."/>
            <person name="LaButti K."/>
            <person name="Lipzen A."/>
            <person name="Lombard V."/>
            <person name="Magnuson J."/>
            <person name="Maillard F."/>
            <person name="Morin E."/>
            <person name="Murat C."/>
            <person name="Nolan M."/>
            <person name="Ohm R."/>
            <person name="Pangilinan J."/>
            <person name="Pereira M."/>
            <person name="Perotto S."/>
            <person name="Peter M."/>
            <person name="Riley R."/>
            <person name="Sitrit Y."/>
            <person name="Stielow B."/>
            <person name="Szollosi G."/>
            <person name="Zifcakova L."/>
            <person name="Stursova M."/>
            <person name="Spatafora J.W."/>
            <person name="Tedersoo L."/>
            <person name="Vaario L.-M."/>
            <person name="Yamada A."/>
            <person name="Yan M."/>
            <person name="Wang P."/>
            <person name="Xu J."/>
            <person name="Bruns T."/>
            <person name="Baldrian P."/>
            <person name="Vilgalys R."/>
            <person name="Henrissat B."/>
            <person name="Grigoriev I.V."/>
            <person name="Hibbett D."/>
            <person name="Nagy L.G."/>
            <person name="Martin F.M."/>
        </authorList>
    </citation>
    <scope>NUCLEOTIDE SEQUENCE</scope>
    <source>
        <strain evidence="2">BED1</strain>
    </source>
</reference>
<evidence type="ECO:0000313" key="2">
    <source>
        <dbReference type="EMBL" id="KAF8439919.1"/>
    </source>
</evidence>
<evidence type="ECO:0000313" key="3">
    <source>
        <dbReference type="Proteomes" id="UP001194468"/>
    </source>
</evidence>
<dbReference type="AlphaFoldDB" id="A0AAD4BTQ3"/>
<dbReference type="InterPro" id="IPR036047">
    <property type="entry name" value="F-box-like_dom_sf"/>
</dbReference>
<name>A0AAD4BTQ3_BOLED</name>
<organism evidence="2 3">
    <name type="scientific">Boletus edulis BED1</name>
    <dbReference type="NCBI Taxonomy" id="1328754"/>
    <lineage>
        <taxon>Eukaryota</taxon>
        <taxon>Fungi</taxon>
        <taxon>Dikarya</taxon>
        <taxon>Basidiomycota</taxon>
        <taxon>Agaricomycotina</taxon>
        <taxon>Agaricomycetes</taxon>
        <taxon>Agaricomycetidae</taxon>
        <taxon>Boletales</taxon>
        <taxon>Boletineae</taxon>
        <taxon>Boletaceae</taxon>
        <taxon>Boletoideae</taxon>
        <taxon>Boletus</taxon>
    </lineage>
</organism>
<proteinExistence type="predicted"/>
<sequence length="325" mass="37401">MNTTVDLDVIHHILSLLSPCEILRFRQVSKKSRDLTYSHALWKEVYANARFPRPPGPFSWQSTRYLERTLVQSELVSKTWTSQPPKLLSRTLTEWTGSDFIWTVVFGRWCIFLEGSKIRCYDIDSDTYHSLYDGAAYPNFRFTAHMANTADINEHRVCLLLFHTNDQQSESRRLLAFRINDDGLSEPETIGWTHIGSQGLDLWNSADRDGFHGSTPFIIVRRHHPCLILDLRTRCSYRLPMSKMIPNDLANRSSDTWYKNVILTKTHVISVWMYTSGPSFDATVLIQAFVVSDSAIPHDSIPSLDRSTSEFFMLPPTDPLQNKAI</sequence>
<dbReference type="SMART" id="SM00256">
    <property type="entry name" value="FBOX"/>
    <property type="match status" value="1"/>
</dbReference>
<evidence type="ECO:0000259" key="1">
    <source>
        <dbReference type="PROSITE" id="PS50181"/>
    </source>
</evidence>
<dbReference type="InterPro" id="IPR001810">
    <property type="entry name" value="F-box_dom"/>
</dbReference>
<feature type="domain" description="F-box" evidence="1">
    <location>
        <begin position="1"/>
        <end position="45"/>
    </location>
</feature>
<dbReference type="Proteomes" id="UP001194468">
    <property type="component" value="Unassembled WGS sequence"/>
</dbReference>
<dbReference type="Pfam" id="PF12937">
    <property type="entry name" value="F-box-like"/>
    <property type="match status" value="1"/>
</dbReference>